<feature type="transmembrane region" description="Helical" evidence="6">
    <location>
        <begin position="272"/>
        <end position="293"/>
    </location>
</feature>
<dbReference type="InterPro" id="IPR023214">
    <property type="entry name" value="HAD_sf"/>
</dbReference>
<organism evidence="7 8">
    <name type="scientific">Haloferula luteola</name>
    <dbReference type="NCBI Taxonomy" id="595692"/>
    <lineage>
        <taxon>Bacteria</taxon>
        <taxon>Pseudomonadati</taxon>
        <taxon>Verrucomicrobiota</taxon>
        <taxon>Verrucomicrobiia</taxon>
        <taxon>Verrucomicrobiales</taxon>
        <taxon>Verrucomicrobiaceae</taxon>
        <taxon>Haloferula</taxon>
    </lineage>
</organism>
<evidence type="ECO:0000256" key="1">
    <source>
        <dbReference type="ARBA" id="ARBA00004141"/>
    </source>
</evidence>
<dbReference type="Proteomes" id="UP000557717">
    <property type="component" value="Unassembled WGS sequence"/>
</dbReference>
<accession>A0A840UYF8</accession>
<dbReference type="CDD" id="cd13963">
    <property type="entry name" value="PT_UbiA_2"/>
    <property type="match status" value="1"/>
</dbReference>
<keyword evidence="7" id="KW-0808">Transferase</keyword>
<keyword evidence="4 6" id="KW-1133">Transmembrane helix</keyword>
<feature type="transmembrane region" description="Helical" evidence="6">
    <location>
        <begin position="233"/>
        <end position="251"/>
    </location>
</feature>
<protein>
    <submittedName>
        <fullName evidence="7">4-hydroxybenzoate polyprenyltransferase</fullName>
    </submittedName>
</protein>
<proteinExistence type="predicted"/>
<feature type="transmembrane region" description="Helical" evidence="6">
    <location>
        <begin position="402"/>
        <end position="424"/>
    </location>
</feature>
<evidence type="ECO:0000313" key="8">
    <source>
        <dbReference type="Proteomes" id="UP000557717"/>
    </source>
</evidence>
<comment type="subcellular location">
    <subcellularLocation>
        <location evidence="1">Membrane</location>
        <topology evidence="1">Multi-pass membrane protein</topology>
    </subcellularLocation>
</comment>
<dbReference type="InterPro" id="IPR044878">
    <property type="entry name" value="UbiA_sf"/>
</dbReference>
<sequence length="490" mass="55012">MKSELEVPDPGRRLSSEPPLAVDLDGTLFRVDTLWEGVARMLRRDPQGLLLLPLFCVRGKPYLKRMVAERSGLLAEHLPWNEAVVAFLEEEKAQGRRLLLVSGADFELAKRLTEKSGLFEEWWTTEEKVNLIGKRKGQRLVEVFGEGGFDYLGNSMVDVEVWSQCRRVHVTNPDPGVLRRLRQMGKEFEFHGDLPRPWRSGVRQLRCHQWVKNLLVLVPLLASHRFYSAEMTATGLAFLCFSLGASSVYLLNDLLDLEHDRKHPVKRFRPAAVGEVPVLWLFAGAPVLAMVALGLSLVFLPPSFTLTLGFYFFLTLAYSFRLKQVAMVDVVVLAMLYTLRIVGGAFAIGVVPSPWILAFSLLMFTSLAFAKRHGEIMGMWADPHRPEGEQVPGRGYRLEHSAFLPGVGMLAGTGAVVVAGFYAVDENTRELYAHPEYLWGVLPVFLFWLNRLWRFADRGVLHADPVLFAVKDPFSWLCGIALVGIGLAAL</sequence>
<evidence type="ECO:0000256" key="4">
    <source>
        <dbReference type="ARBA" id="ARBA00022989"/>
    </source>
</evidence>
<reference evidence="7 8" key="1">
    <citation type="submission" date="2020-08" db="EMBL/GenBank/DDBJ databases">
        <title>Genomic Encyclopedia of Type Strains, Phase IV (KMG-IV): sequencing the most valuable type-strain genomes for metagenomic binning, comparative biology and taxonomic classification.</title>
        <authorList>
            <person name="Goeker M."/>
        </authorList>
    </citation>
    <scope>NUCLEOTIDE SEQUENCE [LARGE SCALE GENOMIC DNA]</scope>
    <source>
        <strain evidence="7 8">YC6886</strain>
    </source>
</reference>
<keyword evidence="2" id="KW-1003">Cell membrane</keyword>
<dbReference type="GO" id="GO:0016020">
    <property type="term" value="C:membrane"/>
    <property type="evidence" value="ECO:0007669"/>
    <property type="project" value="UniProtKB-SubCell"/>
</dbReference>
<keyword evidence="3 6" id="KW-0812">Transmembrane</keyword>
<evidence type="ECO:0000256" key="2">
    <source>
        <dbReference type="ARBA" id="ARBA00022475"/>
    </source>
</evidence>
<dbReference type="InterPro" id="IPR000537">
    <property type="entry name" value="UbiA_prenyltransferase"/>
</dbReference>
<feature type="transmembrane region" description="Helical" evidence="6">
    <location>
        <begin position="299"/>
        <end position="318"/>
    </location>
</feature>
<evidence type="ECO:0000256" key="6">
    <source>
        <dbReference type="SAM" id="Phobius"/>
    </source>
</evidence>
<dbReference type="NCBIfam" id="NF006088">
    <property type="entry name" value="PRK08238.1"/>
    <property type="match status" value="1"/>
</dbReference>
<keyword evidence="8" id="KW-1185">Reference proteome</keyword>
<name>A0A840UYF8_9BACT</name>
<dbReference type="RefSeq" id="WP_184016428.1">
    <property type="nucleotide sequence ID" value="NZ_JACHFD010000004.1"/>
</dbReference>
<dbReference type="Gene3D" id="1.10.357.140">
    <property type="entry name" value="UbiA prenyltransferase"/>
    <property type="match status" value="1"/>
</dbReference>
<evidence type="ECO:0000256" key="5">
    <source>
        <dbReference type="ARBA" id="ARBA00023136"/>
    </source>
</evidence>
<dbReference type="AlphaFoldDB" id="A0A840UYF8"/>
<dbReference type="SUPFAM" id="SSF56784">
    <property type="entry name" value="HAD-like"/>
    <property type="match status" value="1"/>
</dbReference>
<keyword evidence="5 6" id="KW-0472">Membrane</keyword>
<dbReference type="Gene3D" id="3.40.50.1000">
    <property type="entry name" value="HAD superfamily/HAD-like"/>
    <property type="match status" value="1"/>
</dbReference>
<dbReference type="Pfam" id="PF01040">
    <property type="entry name" value="UbiA"/>
    <property type="match status" value="1"/>
</dbReference>
<dbReference type="EMBL" id="JACHFD010000004">
    <property type="protein sequence ID" value="MBB5350812.1"/>
    <property type="molecule type" value="Genomic_DNA"/>
</dbReference>
<gene>
    <name evidence="7" type="ORF">HNR46_001046</name>
</gene>
<comment type="caution">
    <text evidence="7">The sequence shown here is derived from an EMBL/GenBank/DDBJ whole genome shotgun (WGS) entry which is preliminary data.</text>
</comment>
<dbReference type="GO" id="GO:0016765">
    <property type="term" value="F:transferase activity, transferring alkyl or aryl (other than methyl) groups"/>
    <property type="evidence" value="ECO:0007669"/>
    <property type="project" value="InterPro"/>
</dbReference>
<feature type="transmembrane region" description="Helical" evidence="6">
    <location>
        <begin position="436"/>
        <end position="453"/>
    </location>
</feature>
<evidence type="ECO:0000256" key="3">
    <source>
        <dbReference type="ARBA" id="ARBA00022692"/>
    </source>
</evidence>
<feature type="transmembrane region" description="Helical" evidence="6">
    <location>
        <begin position="473"/>
        <end position="489"/>
    </location>
</feature>
<evidence type="ECO:0000313" key="7">
    <source>
        <dbReference type="EMBL" id="MBB5350812.1"/>
    </source>
</evidence>
<dbReference type="InterPro" id="IPR036412">
    <property type="entry name" value="HAD-like_sf"/>
</dbReference>